<proteinExistence type="predicted"/>
<evidence type="ECO:0000313" key="2">
    <source>
        <dbReference type="Proteomes" id="UP001470230"/>
    </source>
</evidence>
<organism evidence="1 2">
    <name type="scientific">Tritrichomonas musculus</name>
    <dbReference type="NCBI Taxonomy" id="1915356"/>
    <lineage>
        <taxon>Eukaryota</taxon>
        <taxon>Metamonada</taxon>
        <taxon>Parabasalia</taxon>
        <taxon>Tritrichomonadida</taxon>
        <taxon>Tritrichomonadidae</taxon>
        <taxon>Tritrichomonas</taxon>
    </lineage>
</organism>
<name>A0ABR2GST0_9EUKA</name>
<dbReference type="EMBL" id="JAPFFF010000062">
    <property type="protein sequence ID" value="KAK8836993.1"/>
    <property type="molecule type" value="Genomic_DNA"/>
</dbReference>
<comment type="caution">
    <text evidence="1">The sequence shown here is derived from an EMBL/GenBank/DDBJ whole genome shotgun (WGS) entry which is preliminary data.</text>
</comment>
<protein>
    <submittedName>
        <fullName evidence="1">Uncharacterized protein</fullName>
    </submittedName>
</protein>
<gene>
    <name evidence="1" type="ORF">M9Y10_037029</name>
</gene>
<keyword evidence="2" id="KW-1185">Reference proteome</keyword>
<accession>A0ABR2GST0</accession>
<sequence>MEKPTIQPSYQSFCRLTQNDDSREFSFIIKYEQGQKIQQTNIKTTLNKARIISQKVDTFYQSDPTIQFMEFNIPFHLKLLKDQTQIEEKIDKIFQAIIKSTSKPVSFSDEEMFLLTLLLNSIGYQEKDKNGSFEFTKFIGTIEEAISLLSTSFHLEAVKFLSEHLIDFLTSSMFSKIEEEIIFDIIDFFIHQNEGRNQSNKAEEYKQIFNIFKDNNEQLFLMHFLLQIDEKSLDKDMIEYIINHVDGEIVTKETPIFIEITKKYFQGKKTQFYNSHFDYTGSLQTLIIPKDGNYEIEALGAAGSGGNTYSTIFKSK</sequence>
<dbReference type="Proteomes" id="UP001470230">
    <property type="component" value="Unassembled WGS sequence"/>
</dbReference>
<evidence type="ECO:0000313" key="1">
    <source>
        <dbReference type="EMBL" id="KAK8836993.1"/>
    </source>
</evidence>
<reference evidence="1 2" key="1">
    <citation type="submission" date="2024-04" db="EMBL/GenBank/DDBJ databases">
        <title>Tritrichomonas musculus Genome.</title>
        <authorList>
            <person name="Alves-Ferreira E."/>
            <person name="Grigg M."/>
            <person name="Lorenzi H."/>
            <person name="Galac M."/>
        </authorList>
    </citation>
    <scope>NUCLEOTIDE SEQUENCE [LARGE SCALE GENOMIC DNA]</scope>
    <source>
        <strain evidence="1 2">EAF2021</strain>
    </source>
</reference>